<evidence type="ECO:0000256" key="6">
    <source>
        <dbReference type="HAMAP-Rule" id="MF_00227"/>
    </source>
</evidence>
<evidence type="ECO:0000256" key="5">
    <source>
        <dbReference type="ARBA" id="ARBA00022884"/>
    </source>
</evidence>
<dbReference type="EC" id="3.1.26.5" evidence="6 7"/>
<dbReference type="PANTHER" id="PTHR33992:SF1">
    <property type="entry name" value="RIBONUCLEASE P PROTEIN COMPONENT"/>
    <property type="match status" value="1"/>
</dbReference>
<keyword evidence="4 6" id="KW-0378">Hydrolase</keyword>
<reference evidence="8 9" key="1">
    <citation type="submission" date="2017-07" db="EMBL/GenBank/DDBJ databases">
        <title>Mechanisms for carbon and nitrogen cycling indicate functional differentiation within the Candidate Phyla Radiation.</title>
        <authorList>
            <person name="Danczak R.E."/>
            <person name="Johnston M.D."/>
            <person name="Kenah C."/>
            <person name="Slattery M."/>
            <person name="Wrighton K.C."/>
            <person name="Wilkins M.J."/>
        </authorList>
    </citation>
    <scope>NUCLEOTIDE SEQUENCE [LARGE SCALE GENOMIC DNA]</scope>
    <source>
        <strain evidence="8">Licking1014_7</strain>
    </source>
</reference>
<comment type="similarity">
    <text evidence="6">Belongs to the RnpA family.</text>
</comment>
<dbReference type="GO" id="GO:0042781">
    <property type="term" value="F:3'-tRNA processing endoribonuclease activity"/>
    <property type="evidence" value="ECO:0007669"/>
    <property type="project" value="TreeGrafter"/>
</dbReference>
<dbReference type="PANTHER" id="PTHR33992">
    <property type="entry name" value="RIBONUCLEASE P PROTEIN COMPONENT"/>
    <property type="match status" value="1"/>
</dbReference>
<keyword evidence="5 6" id="KW-0694">RNA-binding</keyword>
<comment type="subunit">
    <text evidence="6">Consists of a catalytic RNA component (M1 or rnpB) and a protein subunit.</text>
</comment>
<dbReference type="GO" id="GO:0004526">
    <property type="term" value="F:ribonuclease P activity"/>
    <property type="evidence" value="ECO:0007669"/>
    <property type="project" value="UniProtKB-UniRule"/>
</dbReference>
<proteinExistence type="inferred from homology"/>
<dbReference type="Pfam" id="PF00825">
    <property type="entry name" value="Ribonuclease_P"/>
    <property type="match status" value="1"/>
</dbReference>
<comment type="caution">
    <text evidence="8">The sequence shown here is derived from an EMBL/GenBank/DDBJ whole genome shotgun (WGS) entry which is preliminary data.</text>
</comment>
<evidence type="ECO:0000256" key="1">
    <source>
        <dbReference type="ARBA" id="ARBA00022694"/>
    </source>
</evidence>
<dbReference type="GO" id="GO:0000049">
    <property type="term" value="F:tRNA binding"/>
    <property type="evidence" value="ECO:0007669"/>
    <property type="project" value="UniProtKB-UniRule"/>
</dbReference>
<dbReference type="InterPro" id="IPR000100">
    <property type="entry name" value="RNase_P"/>
</dbReference>
<comment type="function">
    <text evidence="6">RNaseP catalyzes the removal of the 5'-leader sequence from pre-tRNA to produce the mature 5'-terminus. It can also cleave other RNA substrates such as 4.5S RNA. The protein component plays an auxiliary but essential role in vivo by binding to the 5'-leader sequence and broadening the substrate specificity of the ribozyme.</text>
</comment>
<dbReference type="NCBIfam" id="TIGR00188">
    <property type="entry name" value="rnpA"/>
    <property type="match status" value="1"/>
</dbReference>
<evidence type="ECO:0000256" key="2">
    <source>
        <dbReference type="ARBA" id="ARBA00022722"/>
    </source>
</evidence>
<name>A0A554LJ58_9BACT</name>
<dbReference type="SUPFAM" id="SSF54211">
    <property type="entry name" value="Ribosomal protein S5 domain 2-like"/>
    <property type="match status" value="1"/>
</dbReference>
<dbReference type="InterPro" id="IPR020568">
    <property type="entry name" value="Ribosomal_Su5_D2-typ_SF"/>
</dbReference>
<dbReference type="GO" id="GO:0001682">
    <property type="term" value="P:tRNA 5'-leader removal"/>
    <property type="evidence" value="ECO:0007669"/>
    <property type="project" value="UniProtKB-UniRule"/>
</dbReference>
<dbReference type="HAMAP" id="MF_00227">
    <property type="entry name" value="RNase_P"/>
    <property type="match status" value="1"/>
</dbReference>
<evidence type="ECO:0000313" key="9">
    <source>
        <dbReference type="Proteomes" id="UP000315689"/>
    </source>
</evidence>
<comment type="catalytic activity">
    <reaction evidence="6">
        <text>Endonucleolytic cleavage of RNA, removing 5'-extranucleotides from tRNA precursor.</text>
        <dbReference type="EC" id="3.1.26.5"/>
    </reaction>
</comment>
<organism evidence="8 9">
    <name type="scientific">Candidatus Berkelbacteria bacterium Licking1014_7</name>
    <dbReference type="NCBI Taxonomy" id="2017147"/>
    <lineage>
        <taxon>Bacteria</taxon>
        <taxon>Candidatus Berkelbacteria</taxon>
    </lineage>
</organism>
<keyword evidence="3 6" id="KW-0255">Endonuclease</keyword>
<sequence>MVFVWGLAPRFNTLYNWVMLKKTQSLKLDKDFKKVFRFSSPRYLKLLKIRSIQTFEQIRIGIIVSKNISNKAVVRNRYRRQIKAILRDLLDNHDLGKKKLDVVITVYKKPDFKTSFQDFSNDLIQWQKTLS</sequence>
<keyword evidence="1 6" id="KW-0819">tRNA processing</keyword>
<dbReference type="AlphaFoldDB" id="A0A554LJ58"/>
<keyword evidence="2 6" id="KW-0540">Nuclease</keyword>
<dbReference type="EMBL" id="VMGK01000011">
    <property type="protein sequence ID" value="TSC92892.1"/>
    <property type="molecule type" value="Genomic_DNA"/>
</dbReference>
<protein>
    <recommendedName>
        <fullName evidence="6 7">Ribonuclease P protein component</fullName>
        <shortName evidence="6">RNase P protein</shortName>
        <shortName evidence="6">RNaseP protein</shortName>
        <ecNumber evidence="6 7">3.1.26.5</ecNumber>
    </recommendedName>
    <alternativeName>
        <fullName evidence="6">Protein C5</fullName>
    </alternativeName>
</protein>
<accession>A0A554LJ58</accession>
<evidence type="ECO:0000256" key="4">
    <source>
        <dbReference type="ARBA" id="ARBA00022801"/>
    </source>
</evidence>
<evidence type="ECO:0000256" key="3">
    <source>
        <dbReference type="ARBA" id="ARBA00022759"/>
    </source>
</evidence>
<dbReference type="InterPro" id="IPR014721">
    <property type="entry name" value="Ribsml_uS5_D2-typ_fold_subgr"/>
</dbReference>
<evidence type="ECO:0000256" key="7">
    <source>
        <dbReference type="NCBIfam" id="TIGR00188"/>
    </source>
</evidence>
<evidence type="ECO:0000313" key="8">
    <source>
        <dbReference type="EMBL" id="TSC92892.1"/>
    </source>
</evidence>
<gene>
    <name evidence="6" type="primary">rnpA</name>
    <name evidence="8" type="ORF">CEN89_410</name>
</gene>
<dbReference type="Proteomes" id="UP000315689">
    <property type="component" value="Unassembled WGS sequence"/>
</dbReference>
<dbReference type="Gene3D" id="3.30.230.10">
    <property type="match status" value="1"/>
</dbReference>
<dbReference type="GO" id="GO:0030677">
    <property type="term" value="C:ribonuclease P complex"/>
    <property type="evidence" value="ECO:0007669"/>
    <property type="project" value="TreeGrafter"/>
</dbReference>